<keyword evidence="3" id="KW-1185">Reference proteome</keyword>
<name>A0ABW2TSI2_9PSEU</name>
<evidence type="ECO:0000313" key="2">
    <source>
        <dbReference type="EMBL" id="MFC7615748.1"/>
    </source>
</evidence>
<accession>A0ABW2TSI2</accession>
<dbReference type="Proteomes" id="UP001596512">
    <property type="component" value="Unassembled WGS sequence"/>
</dbReference>
<dbReference type="EMBL" id="JBHTEY010000004">
    <property type="protein sequence ID" value="MFC7615748.1"/>
    <property type="molecule type" value="Genomic_DNA"/>
</dbReference>
<evidence type="ECO:0000256" key="1">
    <source>
        <dbReference type="SAM" id="MobiDB-lite"/>
    </source>
</evidence>
<feature type="compositionally biased region" description="Basic residues" evidence="1">
    <location>
        <begin position="1"/>
        <end position="10"/>
    </location>
</feature>
<sequence>MQPAPHRRPKPPSPWNGTNNKTALRVWQMDTSQLVPAQLVYVPDPDDPKHGFLSPPIAMSLAEYRGYVHGTAPLWTQSTDPDPACVNLPVQGADVRDHEERAALVDATAAGGDVEVLVSELRSANASGVSRTTLIAELTAGVERAPDEAAADVLLELLDRVTGFCGPHARIDLAD</sequence>
<organism evidence="2 3">
    <name type="scientific">Actinokineospora soli</name>
    <dbReference type="NCBI Taxonomy" id="1048753"/>
    <lineage>
        <taxon>Bacteria</taxon>
        <taxon>Bacillati</taxon>
        <taxon>Actinomycetota</taxon>
        <taxon>Actinomycetes</taxon>
        <taxon>Pseudonocardiales</taxon>
        <taxon>Pseudonocardiaceae</taxon>
        <taxon>Actinokineospora</taxon>
    </lineage>
</organism>
<gene>
    <name evidence="2" type="ORF">ACFQV2_21920</name>
</gene>
<comment type="caution">
    <text evidence="2">The sequence shown here is derived from an EMBL/GenBank/DDBJ whole genome shotgun (WGS) entry which is preliminary data.</text>
</comment>
<reference evidence="3" key="1">
    <citation type="journal article" date="2019" name="Int. J. Syst. Evol. Microbiol.">
        <title>The Global Catalogue of Microorganisms (GCM) 10K type strain sequencing project: providing services to taxonomists for standard genome sequencing and annotation.</title>
        <authorList>
            <consortium name="The Broad Institute Genomics Platform"/>
            <consortium name="The Broad Institute Genome Sequencing Center for Infectious Disease"/>
            <person name="Wu L."/>
            <person name="Ma J."/>
        </authorList>
    </citation>
    <scope>NUCLEOTIDE SEQUENCE [LARGE SCALE GENOMIC DNA]</scope>
    <source>
        <strain evidence="3">JCM 17695</strain>
    </source>
</reference>
<feature type="region of interest" description="Disordered" evidence="1">
    <location>
        <begin position="1"/>
        <end position="20"/>
    </location>
</feature>
<protein>
    <submittedName>
        <fullName evidence="2">Uncharacterized protein</fullName>
    </submittedName>
</protein>
<proteinExistence type="predicted"/>
<evidence type="ECO:0000313" key="3">
    <source>
        <dbReference type="Proteomes" id="UP001596512"/>
    </source>
</evidence>